<feature type="domain" description="Aminotransferase class I/classII large" evidence="10">
    <location>
        <begin position="26"/>
        <end position="347"/>
    </location>
</feature>
<comment type="catalytic activity">
    <reaction evidence="8 9">
        <text>L-histidinol phosphate + 2-oxoglutarate = 3-(imidazol-4-yl)-2-oxopropyl phosphate + L-glutamate</text>
        <dbReference type="Rhea" id="RHEA:23744"/>
        <dbReference type="ChEBI" id="CHEBI:16810"/>
        <dbReference type="ChEBI" id="CHEBI:29985"/>
        <dbReference type="ChEBI" id="CHEBI:57766"/>
        <dbReference type="ChEBI" id="CHEBI:57980"/>
        <dbReference type="EC" id="2.6.1.9"/>
    </reaction>
</comment>
<evidence type="ECO:0000256" key="6">
    <source>
        <dbReference type="ARBA" id="ARBA00022898"/>
    </source>
</evidence>
<dbReference type="GO" id="GO:0000105">
    <property type="term" value="P:L-histidine biosynthetic process"/>
    <property type="evidence" value="ECO:0007669"/>
    <property type="project" value="UniProtKB-UniRule"/>
</dbReference>
<evidence type="ECO:0000313" key="12">
    <source>
        <dbReference type="Proteomes" id="UP000040453"/>
    </source>
</evidence>
<organism evidence="11 12">
    <name type="scientific">Oceanobacillus oncorhynchi</name>
    <dbReference type="NCBI Taxonomy" id="545501"/>
    <lineage>
        <taxon>Bacteria</taxon>
        <taxon>Bacillati</taxon>
        <taxon>Bacillota</taxon>
        <taxon>Bacilli</taxon>
        <taxon>Bacillales</taxon>
        <taxon>Bacillaceae</taxon>
        <taxon>Oceanobacillus</taxon>
    </lineage>
</organism>
<dbReference type="OrthoDB" id="9813612at2"/>
<keyword evidence="7 9" id="KW-0368">Histidine biosynthesis</keyword>
<dbReference type="SUPFAM" id="SSF53383">
    <property type="entry name" value="PLP-dependent transferases"/>
    <property type="match status" value="1"/>
</dbReference>
<dbReference type="InterPro" id="IPR015421">
    <property type="entry name" value="PyrdxlP-dep_Trfase_major"/>
</dbReference>
<keyword evidence="5 9" id="KW-0808">Transferase</keyword>
<comment type="pathway">
    <text evidence="2 9">Amino-acid biosynthesis; L-histidine biosynthesis; L-histidine from 5-phospho-alpha-D-ribose 1-diphosphate: step 7/9.</text>
</comment>
<dbReference type="RefSeq" id="WP_042532264.1">
    <property type="nucleotide sequence ID" value="NZ_CAXOIH010000005.1"/>
</dbReference>
<dbReference type="PROSITE" id="PS00599">
    <property type="entry name" value="AA_TRANSFER_CLASS_2"/>
    <property type="match status" value="1"/>
</dbReference>
<dbReference type="InterPro" id="IPR015424">
    <property type="entry name" value="PyrdxlP-dep_Trfase"/>
</dbReference>
<evidence type="ECO:0000259" key="10">
    <source>
        <dbReference type="Pfam" id="PF00155"/>
    </source>
</evidence>
<dbReference type="Gene3D" id="3.90.1150.10">
    <property type="entry name" value="Aspartate Aminotransferase, domain 1"/>
    <property type="match status" value="1"/>
</dbReference>
<protein>
    <recommendedName>
        <fullName evidence="9">Histidinol-phosphate aminotransferase</fullName>
        <ecNumber evidence="9">2.6.1.9</ecNumber>
    </recommendedName>
    <alternativeName>
        <fullName evidence="9">Imidazole acetol-phosphate transaminase</fullName>
    </alternativeName>
</protein>
<proteinExistence type="inferred from homology"/>
<comment type="cofactor">
    <cofactor evidence="1 9">
        <name>pyridoxal 5'-phosphate</name>
        <dbReference type="ChEBI" id="CHEBI:597326"/>
    </cofactor>
</comment>
<dbReference type="EC" id="2.6.1.9" evidence="9"/>
<dbReference type="STRING" id="545501.BN997_02303"/>
<evidence type="ECO:0000256" key="2">
    <source>
        <dbReference type="ARBA" id="ARBA00005011"/>
    </source>
</evidence>
<dbReference type="InterPro" id="IPR050106">
    <property type="entry name" value="HistidinolP_aminotransfase"/>
</dbReference>
<dbReference type="NCBIfam" id="TIGR01141">
    <property type="entry name" value="hisC"/>
    <property type="match status" value="1"/>
</dbReference>
<dbReference type="InterPro" id="IPR005861">
    <property type="entry name" value="HisP_aminotrans"/>
</dbReference>
<comment type="subunit">
    <text evidence="3 9">Homodimer.</text>
</comment>
<comment type="similarity">
    <text evidence="9">Belongs to the class-II pyridoxal-phosphate-dependent aminotransferase family. Histidinol-phosphate aminotransferase subfamily.</text>
</comment>
<dbReference type="InterPro" id="IPR004839">
    <property type="entry name" value="Aminotransferase_I/II_large"/>
</dbReference>
<gene>
    <name evidence="11" type="primary">hisC_1</name>
    <name evidence="9" type="synonym">hisC</name>
    <name evidence="11" type="ORF">BN997_02303</name>
</gene>
<dbReference type="PANTHER" id="PTHR43643">
    <property type="entry name" value="HISTIDINOL-PHOSPHATE AMINOTRANSFERASE 2"/>
    <property type="match status" value="1"/>
</dbReference>
<dbReference type="UniPathway" id="UPA00031">
    <property type="reaction ID" value="UER00012"/>
</dbReference>
<dbReference type="InterPro" id="IPR015422">
    <property type="entry name" value="PyrdxlP-dep_Trfase_small"/>
</dbReference>
<feature type="modified residue" description="N6-(pyridoxal phosphate)lysine" evidence="9">
    <location>
        <position position="210"/>
    </location>
</feature>
<reference evidence="11 12" key="1">
    <citation type="submission" date="2014-11" db="EMBL/GenBank/DDBJ databases">
        <authorList>
            <person name="Urmite Genomes Urmite Genomes"/>
        </authorList>
    </citation>
    <scope>NUCLEOTIDE SEQUENCE [LARGE SCALE GENOMIC DNA]</scope>
    <source>
        <strain evidence="11 12">Oc5</strain>
    </source>
</reference>
<dbReference type="HAMAP" id="MF_01023">
    <property type="entry name" value="HisC_aminotrans_2"/>
    <property type="match status" value="1"/>
</dbReference>
<dbReference type="GO" id="GO:0030170">
    <property type="term" value="F:pyridoxal phosphate binding"/>
    <property type="evidence" value="ECO:0007669"/>
    <property type="project" value="InterPro"/>
</dbReference>
<evidence type="ECO:0000313" key="11">
    <source>
        <dbReference type="EMBL" id="CEI82437.1"/>
    </source>
</evidence>
<keyword evidence="9" id="KW-0028">Amino-acid biosynthesis</keyword>
<dbReference type="CDD" id="cd00609">
    <property type="entry name" value="AAT_like"/>
    <property type="match status" value="1"/>
</dbReference>
<dbReference type="AlphaFoldDB" id="A0A0A1MS68"/>
<dbReference type="InterPro" id="IPR001917">
    <property type="entry name" value="Aminotrans_II_pyridoxalP_BS"/>
</dbReference>
<evidence type="ECO:0000256" key="9">
    <source>
        <dbReference type="HAMAP-Rule" id="MF_01023"/>
    </source>
</evidence>
<dbReference type="Pfam" id="PF00155">
    <property type="entry name" value="Aminotran_1_2"/>
    <property type="match status" value="1"/>
</dbReference>
<evidence type="ECO:0000256" key="8">
    <source>
        <dbReference type="ARBA" id="ARBA00047481"/>
    </source>
</evidence>
<evidence type="ECO:0000256" key="7">
    <source>
        <dbReference type="ARBA" id="ARBA00023102"/>
    </source>
</evidence>
<evidence type="ECO:0000256" key="4">
    <source>
        <dbReference type="ARBA" id="ARBA00022576"/>
    </source>
</evidence>
<evidence type="ECO:0000256" key="5">
    <source>
        <dbReference type="ARBA" id="ARBA00022679"/>
    </source>
</evidence>
<dbReference type="Proteomes" id="UP000040453">
    <property type="component" value="Unassembled WGS sequence"/>
</dbReference>
<keyword evidence="12" id="KW-1185">Reference proteome</keyword>
<dbReference type="Gene3D" id="3.40.640.10">
    <property type="entry name" value="Type I PLP-dependent aspartate aminotransferase-like (Major domain)"/>
    <property type="match status" value="1"/>
</dbReference>
<evidence type="ECO:0000256" key="3">
    <source>
        <dbReference type="ARBA" id="ARBA00011738"/>
    </source>
</evidence>
<accession>A0A0A1MS68</accession>
<name>A0A0A1MS68_9BACI</name>
<dbReference type="PANTHER" id="PTHR43643:SF3">
    <property type="entry name" value="HISTIDINOL-PHOSPHATE AMINOTRANSFERASE"/>
    <property type="match status" value="1"/>
</dbReference>
<dbReference type="EMBL" id="CDGG01000001">
    <property type="protein sequence ID" value="CEI82437.1"/>
    <property type="molecule type" value="Genomic_DNA"/>
</dbReference>
<sequence>MSRFWNPLIEQLEPYIPGEQLDDSSIIKLNTNENPFPPSPNVIAAIEEEARTKLQLYPSPAVDNLREEIGGCYGLKKEQVFIGNGSDEVLALSFMTFFEPGKAIKYPDITYSFYPVYAKLYQLDVEEVALEDDFTISPPSLFNAEGGVIFPNPNAPTSLYMELEAIEEILKNNPDQIVIVDEAYVDFAKASAASLIDSYPNLLVIQTLSKSRSLAGLRVGMAMGHKDLIDGLTRVKDSFNSYTIDRLAIAGAMEAFRDTAYFEKTRNEIIKTREYFRQELEKRDFHVLPSQANFVLASPAGIEAEKLFMELKQAGFLIRYFNKPKLENYLRISIGTKEQMTKLLHAIDYIIEK</sequence>
<dbReference type="GO" id="GO:0004400">
    <property type="term" value="F:histidinol-phosphate transaminase activity"/>
    <property type="evidence" value="ECO:0007669"/>
    <property type="project" value="UniProtKB-UniRule"/>
</dbReference>
<keyword evidence="4 9" id="KW-0032">Aminotransferase</keyword>
<keyword evidence="6 9" id="KW-0663">Pyridoxal phosphate</keyword>
<evidence type="ECO:0000256" key="1">
    <source>
        <dbReference type="ARBA" id="ARBA00001933"/>
    </source>
</evidence>